<dbReference type="FunFam" id="2.30.30.40:FF:000063">
    <property type="entry name" value="Putative E3 ubiquitin-protein ligase SH3RF1"/>
    <property type="match status" value="1"/>
</dbReference>
<dbReference type="PRINTS" id="PR00452">
    <property type="entry name" value="SH3DOMAIN"/>
</dbReference>
<dbReference type="EMBL" id="JABSTR010000006">
    <property type="protein sequence ID" value="KAH9373598.1"/>
    <property type="molecule type" value="Genomic_DNA"/>
</dbReference>
<sequence length="463" mass="49018">MDEAFLTDLLECSVCLEQLDSTSKVLPCQHTFCRRCLDEIVHSHKELRCPECRILVECSVDELPLNILLVRLLEGIKNNPRLGGGGGSRSTALLGGSSLIGHHHHAARPLLATSQSSSAGGPPRVPGDGTAPATGRVGEGGVRTLVKQLVPQMPCAKALYSYDAKDPGYVQVVVPLPSHVPQCKALYDFRMAGADNDEKDCLSFLKGDVITVIRRVDENWAEGKLGERIGIFPISFVEMNAAGKALMKLSNNVQVGPSRIAPPTPNSEAPSQTVIPAGSTPSAGESQSSTTSPASSSPSPGTPPSTSPPLPACQSREKRHSLSALNPPPAAGNGANPVPATSQGGSSGEPSLTRVVRRHSGRKERDPSSLNPPGIPLPPSEQPATLLAPLAQPQPLQPAPHAAIASFYVALYSYKPQKEDELELRKNELYSVTEKCQDGWFKGTSLRTGLSGVFPGNYVQPAK</sequence>
<dbReference type="InterPro" id="IPR001452">
    <property type="entry name" value="SH3_domain"/>
</dbReference>
<comment type="caution">
    <text evidence="15">The sequence shown here is derived from an EMBL/GenBank/DDBJ whole genome shotgun (WGS) entry which is preliminary data.</text>
</comment>
<dbReference type="GO" id="GO:0016567">
    <property type="term" value="P:protein ubiquitination"/>
    <property type="evidence" value="ECO:0007669"/>
    <property type="project" value="TreeGrafter"/>
</dbReference>
<feature type="compositionally biased region" description="Pro residues" evidence="12">
    <location>
        <begin position="300"/>
        <end position="311"/>
    </location>
</feature>
<evidence type="ECO:0000256" key="2">
    <source>
        <dbReference type="ARBA" id="ARBA00022443"/>
    </source>
</evidence>
<keyword evidence="2 11" id="KW-0728">SH3 domain</keyword>
<dbReference type="SUPFAM" id="SSF57850">
    <property type="entry name" value="RING/U-box"/>
    <property type="match status" value="1"/>
</dbReference>
<keyword evidence="6 10" id="KW-0863">Zinc-finger</keyword>
<feature type="compositionally biased region" description="Low complexity" evidence="12">
    <location>
        <begin position="286"/>
        <end position="299"/>
    </location>
</feature>
<feature type="region of interest" description="Disordered" evidence="12">
    <location>
        <begin position="257"/>
        <end position="396"/>
    </location>
</feature>
<evidence type="ECO:0000256" key="4">
    <source>
        <dbReference type="ARBA" id="ARBA00022723"/>
    </source>
</evidence>
<dbReference type="Pfam" id="PF00018">
    <property type="entry name" value="SH3_1"/>
    <property type="match status" value="1"/>
</dbReference>
<evidence type="ECO:0000313" key="16">
    <source>
        <dbReference type="Proteomes" id="UP000821853"/>
    </source>
</evidence>
<feature type="compositionally biased region" description="Low complexity" evidence="12">
    <location>
        <begin position="382"/>
        <end position="396"/>
    </location>
</feature>
<feature type="compositionally biased region" description="Polar residues" evidence="12">
    <location>
        <begin position="341"/>
        <end position="350"/>
    </location>
</feature>
<keyword evidence="3" id="KW-0808">Transferase</keyword>
<dbReference type="GO" id="GO:0061630">
    <property type="term" value="F:ubiquitin protein ligase activity"/>
    <property type="evidence" value="ECO:0007669"/>
    <property type="project" value="TreeGrafter"/>
</dbReference>
<feature type="compositionally biased region" description="Polar residues" evidence="12">
    <location>
        <begin position="266"/>
        <end position="285"/>
    </location>
</feature>
<keyword evidence="4" id="KW-0479">Metal-binding</keyword>
<dbReference type="PANTHER" id="PTHR14167">
    <property type="entry name" value="SH3 DOMAIN-CONTAINING"/>
    <property type="match status" value="1"/>
</dbReference>
<dbReference type="InterPro" id="IPR036028">
    <property type="entry name" value="SH3-like_dom_sf"/>
</dbReference>
<dbReference type="PROSITE" id="PS50002">
    <property type="entry name" value="SH3"/>
    <property type="match status" value="2"/>
</dbReference>
<feature type="domain" description="SH3" evidence="13">
    <location>
        <begin position="403"/>
        <end position="463"/>
    </location>
</feature>
<organism evidence="15 16">
    <name type="scientific">Haemaphysalis longicornis</name>
    <name type="common">Bush tick</name>
    <dbReference type="NCBI Taxonomy" id="44386"/>
    <lineage>
        <taxon>Eukaryota</taxon>
        <taxon>Metazoa</taxon>
        <taxon>Ecdysozoa</taxon>
        <taxon>Arthropoda</taxon>
        <taxon>Chelicerata</taxon>
        <taxon>Arachnida</taxon>
        <taxon>Acari</taxon>
        <taxon>Parasitiformes</taxon>
        <taxon>Ixodida</taxon>
        <taxon>Ixodoidea</taxon>
        <taxon>Ixodidae</taxon>
        <taxon>Haemaphysalinae</taxon>
        <taxon>Haemaphysalis</taxon>
    </lineage>
</organism>
<feature type="compositionally biased region" description="Low complexity" evidence="12">
    <location>
        <begin position="331"/>
        <end position="340"/>
    </location>
</feature>
<evidence type="ECO:0000256" key="6">
    <source>
        <dbReference type="ARBA" id="ARBA00022771"/>
    </source>
</evidence>
<evidence type="ECO:0000256" key="8">
    <source>
        <dbReference type="ARBA" id="ARBA00022843"/>
    </source>
</evidence>
<dbReference type="PROSITE" id="PS00518">
    <property type="entry name" value="ZF_RING_1"/>
    <property type="match status" value="1"/>
</dbReference>
<reference evidence="15 16" key="1">
    <citation type="journal article" date="2020" name="Cell">
        <title>Large-Scale Comparative Analyses of Tick Genomes Elucidate Their Genetic Diversity and Vector Capacities.</title>
        <authorList>
            <consortium name="Tick Genome and Microbiome Consortium (TIGMIC)"/>
            <person name="Jia N."/>
            <person name="Wang J."/>
            <person name="Shi W."/>
            <person name="Du L."/>
            <person name="Sun Y."/>
            <person name="Zhan W."/>
            <person name="Jiang J.F."/>
            <person name="Wang Q."/>
            <person name="Zhang B."/>
            <person name="Ji P."/>
            <person name="Bell-Sakyi L."/>
            <person name="Cui X.M."/>
            <person name="Yuan T.T."/>
            <person name="Jiang B.G."/>
            <person name="Yang W.F."/>
            <person name="Lam T.T."/>
            <person name="Chang Q.C."/>
            <person name="Ding S.J."/>
            <person name="Wang X.J."/>
            <person name="Zhu J.G."/>
            <person name="Ruan X.D."/>
            <person name="Zhao L."/>
            <person name="Wei J.T."/>
            <person name="Ye R.Z."/>
            <person name="Que T.C."/>
            <person name="Du C.H."/>
            <person name="Zhou Y.H."/>
            <person name="Cheng J.X."/>
            <person name="Dai P.F."/>
            <person name="Guo W.B."/>
            <person name="Han X.H."/>
            <person name="Huang E.J."/>
            <person name="Li L.F."/>
            <person name="Wei W."/>
            <person name="Gao Y.C."/>
            <person name="Liu J.Z."/>
            <person name="Shao H.Z."/>
            <person name="Wang X."/>
            <person name="Wang C.C."/>
            <person name="Yang T.C."/>
            <person name="Huo Q.B."/>
            <person name="Li W."/>
            <person name="Chen H.Y."/>
            <person name="Chen S.E."/>
            <person name="Zhou L.G."/>
            <person name="Ni X.B."/>
            <person name="Tian J.H."/>
            <person name="Sheng Y."/>
            <person name="Liu T."/>
            <person name="Pan Y.S."/>
            <person name="Xia L.Y."/>
            <person name="Li J."/>
            <person name="Zhao F."/>
            <person name="Cao W.C."/>
        </authorList>
    </citation>
    <scope>NUCLEOTIDE SEQUENCE [LARGE SCALE GENOMIC DNA]</scope>
    <source>
        <strain evidence="15">HaeL-2018</strain>
    </source>
</reference>
<dbReference type="Pfam" id="PF14604">
    <property type="entry name" value="SH3_9"/>
    <property type="match status" value="1"/>
</dbReference>
<evidence type="ECO:0000256" key="12">
    <source>
        <dbReference type="SAM" id="MobiDB-lite"/>
    </source>
</evidence>
<dbReference type="GO" id="GO:0032436">
    <property type="term" value="P:positive regulation of proteasomal ubiquitin-dependent protein catabolic process"/>
    <property type="evidence" value="ECO:0007669"/>
    <property type="project" value="TreeGrafter"/>
</dbReference>
<dbReference type="InterPro" id="IPR028502">
    <property type="entry name" value="SH3RF3_RING-HC_Zfn"/>
</dbReference>
<dbReference type="Proteomes" id="UP000821853">
    <property type="component" value="Chromosome 4"/>
</dbReference>
<dbReference type="OMA" id="ISSSWHG"/>
<proteinExistence type="inferred from homology"/>
<dbReference type="CDD" id="cd11783">
    <property type="entry name" value="SH3_SH3RF_3"/>
    <property type="match status" value="1"/>
</dbReference>
<dbReference type="FunFam" id="2.30.30.40:FF:000001">
    <property type="entry name" value="Sorbin and SH3 domain-containing protein 1 isoform 2"/>
    <property type="match status" value="1"/>
</dbReference>
<dbReference type="Gene3D" id="3.30.40.10">
    <property type="entry name" value="Zinc/RING finger domain, C3HC4 (zinc finger)"/>
    <property type="match status" value="1"/>
</dbReference>
<keyword evidence="16" id="KW-1185">Reference proteome</keyword>
<evidence type="ECO:0000256" key="1">
    <source>
        <dbReference type="ARBA" id="ARBA00008649"/>
    </source>
</evidence>
<evidence type="ECO:0000313" key="15">
    <source>
        <dbReference type="EMBL" id="KAH9373598.1"/>
    </source>
</evidence>
<evidence type="ECO:0000256" key="10">
    <source>
        <dbReference type="PROSITE-ProRule" id="PRU00175"/>
    </source>
</evidence>
<dbReference type="Gene3D" id="2.30.30.40">
    <property type="entry name" value="SH3 Domains"/>
    <property type="match status" value="2"/>
</dbReference>
<feature type="region of interest" description="Disordered" evidence="12">
    <location>
        <begin position="113"/>
        <end position="137"/>
    </location>
</feature>
<evidence type="ECO:0000256" key="11">
    <source>
        <dbReference type="PROSITE-ProRule" id="PRU00192"/>
    </source>
</evidence>
<evidence type="ECO:0000259" key="13">
    <source>
        <dbReference type="PROSITE" id="PS50002"/>
    </source>
</evidence>
<dbReference type="SMART" id="SM00326">
    <property type="entry name" value="SH3"/>
    <property type="match status" value="2"/>
</dbReference>
<dbReference type="CDD" id="cd11787">
    <property type="entry name" value="SH3_SH3RF_2"/>
    <property type="match status" value="1"/>
</dbReference>
<dbReference type="PROSITE" id="PS50089">
    <property type="entry name" value="ZF_RING_2"/>
    <property type="match status" value="1"/>
</dbReference>
<name>A0A9J6G5C1_HAELO</name>
<keyword evidence="8" id="KW-0832">Ubl conjugation</keyword>
<keyword evidence="5" id="KW-0677">Repeat</keyword>
<evidence type="ECO:0000259" key="14">
    <source>
        <dbReference type="PROSITE" id="PS50089"/>
    </source>
</evidence>
<evidence type="ECO:0000256" key="5">
    <source>
        <dbReference type="ARBA" id="ARBA00022737"/>
    </source>
</evidence>
<dbReference type="Pfam" id="PF13639">
    <property type="entry name" value="zf-RING_2"/>
    <property type="match status" value="1"/>
</dbReference>
<dbReference type="GO" id="GO:0046330">
    <property type="term" value="P:positive regulation of JNK cascade"/>
    <property type="evidence" value="ECO:0007669"/>
    <property type="project" value="TreeGrafter"/>
</dbReference>
<dbReference type="CDD" id="cd16750">
    <property type="entry name" value="RING-HC_SH3RF3"/>
    <property type="match status" value="1"/>
</dbReference>
<dbReference type="InterPro" id="IPR017907">
    <property type="entry name" value="Znf_RING_CS"/>
</dbReference>
<dbReference type="InterPro" id="IPR001841">
    <property type="entry name" value="Znf_RING"/>
</dbReference>
<dbReference type="InterPro" id="IPR050384">
    <property type="entry name" value="Endophilin_SH3RF"/>
</dbReference>
<protein>
    <submittedName>
        <fullName evidence="15">Uncharacterized protein</fullName>
    </submittedName>
</protein>
<evidence type="ECO:0000256" key="3">
    <source>
        <dbReference type="ARBA" id="ARBA00022679"/>
    </source>
</evidence>
<evidence type="ECO:0000256" key="9">
    <source>
        <dbReference type="ARBA" id="ARBA00043952"/>
    </source>
</evidence>
<comment type="pathway">
    <text evidence="9">Protein modification.</text>
</comment>
<comment type="similarity">
    <text evidence="1">Belongs to the SH3RF family.</text>
</comment>
<dbReference type="SUPFAM" id="SSF50044">
    <property type="entry name" value="SH3-domain"/>
    <property type="match status" value="2"/>
</dbReference>
<dbReference type="SMART" id="SM00184">
    <property type="entry name" value="RING"/>
    <property type="match status" value="1"/>
</dbReference>
<keyword evidence="7" id="KW-0862">Zinc</keyword>
<dbReference type="FunFam" id="3.30.40.10:FF:000077">
    <property type="entry name" value="E3 ubiquitin-protein ligase SH3RF1 isoform X1"/>
    <property type="match status" value="1"/>
</dbReference>
<dbReference type="AlphaFoldDB" id="A0A9J6G5C1"/>
<evidence type="ECO:0000256" key="7">
    <source>
        <dbReference type="ARBA" id="ARBA00022833"/>
    </source>
</evidence>
<dbReference type="PANTHER" id="PTHR14167:SF51">
    <property type="entry name" value="RING-TYPE E3 UBIQUITIN TRANSFERASE"/>
    <property type="match status" value="1"/>
</dbReference>
<dbReference type="OrthoDB" id="2163411at2759"/>
<feature type="domain" description="SH3" evidence="13">
    <location>
        <begin position="178"/>
        <end position="242"/>
    </location>
</feature>
<dbReference type="GO" id="GO:0008270">
    <property type="term" value="F:zinc ion binding"/>
    <property type="evidence" value="ECO:0007669"/>
    <property type="project" value="UniProtKB-KW"/>
</dbReference>
<dbReference type="VEuPathDB" id="VectorBase:HLOH_055253"/>
<accession>A0A9J6G5C1</accession>
<feature type="domain" description="RING-type" evidence="14">
    <location>
        <begin position="12"/>
        <end position="53"/>
    </location>
</feature>
<gene>
    <name evidence="15" type="ORF">HPB48_014805</name>
</gene>
<dbReference type="InterPro" id="IPR013083">
    <property type="entry name" value="Znf_RING/FYVE/PHD"/>
</dbReference>